<dbReference type="Proteomes" id="UP000030686">
    <property type="component" value="Unassembled WGS sequence"/>
</dbReference>
<evidence type="ECO:0000313" key="1">
    <source>
        <dbReference type="EMBL" id="CDM36281.1"/>
    </source>
</evidence>
<dbReference type="AlphaFoldDB" id="W6QJW9"/>
<sequence length="134" mass="14755">MRRDATAWPESSADKVERESAEIFEFLIQHPPPGYGRDGTGRTGRTLSEDLLITVVGRACSKSRTYDLLLSGCECSNSDIQRLQSDKAWLEEVAAQKIQTIQGLNKTVGVVSIKVQARKASLKLVTEALETFKG</sequence>
<dbReference type="OrthoDB" id="4355369at2759"/>
<keyword evidence="2" id="KW-1185">Reference proteome</keyword>
<protein>
    <submittedName>
        <fullName evidence="1">Uncharacterized protein</fullName>
    </submittedName>
</protein>
<accession>W6QJW9</accession>
<evidence type="ECO:0000313" key="2">
    <source>
        <dbReference type="Proteomes" id="UP000030686"/>
    </source>
</evidence>
<organism evidence="1 2">
    <name type="scientific">Penicillium roqueforti (strain FM164)</name>
    <dbReference type="NCBI Taxonomy" id="1365484"/>
    <lineage>
        <taxon>Eukaryota</taxon>
        <taxon>Fungi</taxon>
        <taxon>Dikarya</taxon>
        <taxon>Ascomycota</taxon>
        <taxon>Pezizomycotina</taxon>
        <taxon>Eurotiomycetes</taxon>
        <taxon>Eurotiomycetidae</taxon>
        <taxon>Eurotiales</taxon>
        <taxon>Aspergillaceae</taxon>
        <taxon>Penicillium</taxon>
    </lineage>
</organism>
<reference evidence="1" key="1">
    <citation type="journal article" date="2014" name="Nat. Commun.">
        <title>Multiple recent horizontal transfers of a large genomic region in cheese making fungi.</title>
        <authorList>
            <person name="Cheeseman K."/>
            <person name="Ropars J."/>
            <person name="Renault P."/>
            <person name="Dupont J."/>
            <person name="Gouzy J."/>
            <person name="Branca A."/>
            <person name="Abraham A.L."/>
            <person name="Ceppi M."/>
            <person name="Conseiller E."/>
            <person name="Debuchy R."/>
            <person name="Malagnac F."/>
            <person name="Goarin A."/>
            <person name="Silar P."/>
            <person name="Lacoste S."/>
            <person name="Sallet E."/>
            <person name="Bensimon A."/>
            <person name="Giraud T."/>
            <person name="Brygoo Y."/>
        </authorList>
    </citation>
    <scope>NUCLEOTIDE SEQUENCE [LARGE SCALE GENOMIC DNA]</scope>
    <source>
        <strain evidence="1">FM164</strain>
    </source>
</reference>
<name>W6QJW9_PENRF</name>
<proteinExistence type="predicted"/>
<gene>
    <name evidence="1" type="ORF">PROQFM164_S05g000114</name>
</gene>
<dbReference type="EMBL" id="HG792019">
    <property type="protein sequence ID" value="CDM36281.1"/>
    <property type="molecule type" value="Genomic_DNA"/>
</dbReference>